<dbReference type="EMBL" id="JAAXOT010000022">
    <property type="protein sequence ID" value="NKY60337.1"/>
    <property type="molecule type" value="Genomic_DNA"/>
</dbReference>
<proteinExistence type="predicted"/>
<accession>A0A846YMK5</accession>
<evidence type="ECO:0000313" key="2">
    <source>
        <dbReference type="Proteomes" id="UP000570678"/>
    </source>
</evidence>
<dbReference type="AlphaFoldDB" id="A0A846YMK5"/>
<dbReference type="RefSeq" id="WP_168433961.1">
    <property type="nucleotide sequence ID" value="NZ_JAAXOT010000022.1"/>
</dbReference>
<dbReference type="Proteomes" id="UP000570678">
    <property type="component" value="Unassembled WGS sequence"/>
</dbReference>
<protein>
    <submittedName>
        <fullName evidence="1">Uncharacterized protein</fullName>
    </submittedName>
</protein>
<sequence>MQDMTAEDTQASLTQGARVSYGTAHSNMGAQFRDPIVIIEGAADQAVTDSQAALNAAVSAEATAAAALEAVSYWETEFVVASAAVVLGVNELLIGPCQNVPGGLERVITDMHIAFLSQPNGLTFELKKWDPDGTVSSVLGTYSMDAGTNRQSWAINYNVIHRERLFINVTSVTGTVAPQVLQILVFGAFVEAD</sequence>
<gene>
    <name evidence="1" type="ORF">HGA15_30225</name>
</gene>
<organism evidence="1 2">
    <name type="scientific">Nocardia flavorosea</name>
    <dbReference type="NCBI Taxonomy" id="53429"/>
    <lineage>
        <taxon>Bacteria</taxon>
        <taxon>Bacillati</taxon>
        <taxon>Actinomycetota</taxon>
        <taxon>Actinomycetes</taxon>
        <taxon>Mycobacteriales</taxon>
        <taxon>Nocardiaceae</taxon>
        <taxon>Nocardia</taxon>
    </lineage>
</organism>
<comment type="caution">
    <text evidence="1">The sequence shown here is derived from an EMBL/GenBank/DDBJ whole genome shotgun (WGS) entry which is preliminary data.</text>
</comment>
<evidence type="ECO:0000313" key="1">
    <source>
        <dbReference type="EMBL" id="NKY60337.1"/>
    </source>
</evidence>
<keyword evidence="2" id="KW-1185">Reference proteome</keyword>
<name>A0A846YMK5_9NOCA</name>
<reference evidence="1 2" key="1">
    <citation type="submission" date="2020-04" db="EMBL/GenBank/DDBJ databases">
        <title>MicrobeNet Type strains.</title>
        <authorList>
            <person name="Nicholson A.C."/>
        </authorList>
    </citation>
    <scope>NUCLEOTIDE SEQUENCE [LARGE SCALE GENOMIC DNA]</scope>
    <source>
        <strain evidence="1 2">JCM 3332</strain>
    </source>
</reference>